<evidence type="ECO:0000313" key="1">
    <source>
        <dbReference type="EMBL" id="ORZ29460.1"/>
    </source>
</evidence>
<sequence length="203" mass="22455">MVMHKLASTLSAHTTRYSVAVFTRPNQPLSSTHPSTRIPPTMAKRIEIPRDHVHTILKTPAALPAIGHGCAGGVQNQRPRQKGRRQVHILHPQVARNQCLGRFPSFAAYADAHHPGYDCKIKLVEGKTPAFLPIYSLTEAESVELRRTLDDLLSRGHIRASKSPCGHGLSPMREEDDNSNLFYEIGSVPNLLASPRSLAEFMD</sequence>
<protein>
    <submittedName>
        <fullName evidence="1">Uncharacterized protein</fullName>
    </submittedName>
</protein>
<dbReference type="Gene3D" id="3.10.10.10">
    <property type="entry name" value="HIV Type 1 Reverse Transcriptase, subunit A, domain 1"/>
    <property type="match status" value="1"/>
</dbReference>
<accession>A0A1Y2H4G7</accession>
<name>A0A1Y2H4G7_9FUNG</name>
<dbReference type="AlphaFoldDB" id="A0A1Y2H4G7"/>
<evidence type="ECO:0000313" key="2">
    <source>
        <dbReference type="Proteomes" id="UP000193411"/>
    </source>
</evidence>
<keyword evidence="2" id="KW-1185">Reference proteome</keyword>
<dbReference type="InterPro" id="IPR043502">
    <property type="entry name" value="DNA/RNA_pol_sf"/>
</dbReference>
<dbReference type="EMBL" id="MCFL01000182">
    <property type="protein sequence ID" value="ORZ29460.1"/>
    <property type="molecule type" value="Genomic_DNA"/>
</dbReference>
<dbReference type="OrthoDB" id="2446696at2759"/>
<comment type="caution">
    <text evidence="1">The sequence shown here is derived from an EMBL/GenBank/DDBJ whole genome shotgun (WGS) entry which is preliminary data.</text>
</comment>
<reference evidence="1 2" key="1">
    <citation type="submission" date="2016-07" db="EMBL/GenBank/DDBJ databases">
        <title>Pervasive Adenine N6-methylation of Active Genes in Fungi.</title>
        <authorList>
            <consortium name="DOE Joint Genome Institute"/>
            <person name="Mondo S.J."/>
            <person name="Dannebaum R.O."/>
            <person name="Kuo R.C."/>
            <person name="Labutti K."/>
            <person name="Haridas S."/>
            <person name="Kuo A."/>
            <person name="Salamov A."/>
            <person name="Ahrendt S.R."/>
            <person name="Lipzen A."/>
            <person name="Sullivan W."/>
            <person name="Andreopoulos W.B."/>
            <person name="Clum A."/>
            <person name="Lindquist E."/>
            <person name="Daum C."/>
            <person name="Ramamoorthy G.K."/>
            <person name="Gryganskyi A."/>
            <person name="Culley D."/>
            <person name="Magnuson J.K."/>
            <person name="James T.Y."/>
            <person name="O'Malley M.A."/>
            <person name="Stajich J.E."/>
            <person name="Spatafora J.W."/>
            <person name="Visel A."/>
            <person name="Grigoriev I.V."/>
        </authorList>
    </citation>
    <scope>NUCLEOTIDE SEQUENCE [LARGE SCALE GENOMIC DNA]</scope>
    <source>
        <strain evidence="1 2">PL171</strain>
    </source>
</reference>
<proteinExistence type="predicted"/>
<gene>
    <name evidence="1" type="ORF">BCR44DRAFT_325280</name>
</gene>
<organism evidence="1 2">
    <name type="scientific">Catenaria anguillulae PL171</name>
    <dbReference type="NCBI Taxonomy" id="765915"/>
    <lineage>
        <taxon>Eukaryota</taxon>
        <taxon>Fungi</taxon>
        <taxon>Fungi incertae sedis</taxon>
        <taxon>Blastocladiomycota</taxon>
        <taxon>Blastocladiomycetes</taxon>
        <taxon>Blastocladiales</taxon>
        <taxon>Catenariaceae</taxon>
        <taxon>Catenaria</taxon>
    </lineage>
</organism>
<dbReference type="SUPFAM" id="SSF56672">
    <property type="entry name" value="DNA/RNA polymerases"/>
    <property type="match status" value="1"/>
</dbReference>
<dbReference type="Proteomes" id="UP000193411">
    <property type="component" value="Unassembled WGS sequence"/>
</dbReference>